<sequence>MLPTKKSQNWLPGIFNDFFGNEWMEKSNSAAPAINILETDKEYKVELAAPGLTKDDFKIRVNDENQLVVTMEKKQEQSEEKKDGRYLRREFSYSKYQQTLLLPDNVEKDKIAACVEDGVLNISIPKNSAEAEKPKEKEIEVK</sequence>
<dbReference type="FunFam" id="2.60.40.790:FF:000045">
    <property type="entry name" value="Hsp20/alpha crystallin family protein"/>
    <property type="match status" value="1"/>
</dbReference>
<dbReference type="GO" id="GO:0009408">
    <property type="term" value="P:response to heat"/>
    <property type="evidence" value="ECO:0007669"/>
    <property type="project" value="InterPro"/>
</dbReference>
<dbReference type="Proteomes" id="UP000006008">
    <property type="component" value="Unassembled WGS sequence"/>
</dbReference>
<dbReference type="PANTHER" id="PTHR46733">
    <property type="entry name" value="26.5 KDA HEAT SHOCK PROTEIN, MITOCHONDRIAL"/>
    <property type="match status" value="1"/>
</dbReference>
<dbReference type="EMBL" id="ADLD01000005">
    <property type="protein sequence ID" value="EHB92993.1"/>
    <property type="molecule type" value="Genomic_DNA"/>
</dbReference>
<evidence type="ECO:0000256" key="3">
    <source>
        <dbReference type="RuleBase" id="RU003616"/>
    </source>
</evidence>
<dbReference type="GeneID" id="92816960"/>
<evidence type="ECO:0000256" key="2">
    <source>
        <dbReference type="PROSITE-ProRule" id="PRU00285"/>
    </source>
</evidence>
<dbReference type="Gene3D" id="2.60.40.790">
    <property type="match status" value="1"/>
</dbReference>
<keyword evidence="6" id="KW-1185">Reference proteome</keyword>
<dbReference type="InterPro" id="IPR008978">
    <property type="entry name" value="HSP20-like_chaperone"/>
</dbReference>
<evidence type="ECO:0000313" key="5">
    <source>
        <dbReference type="EMBL" id="EHB92993.1"/>
    </source>
</evidence>
<dbReference type="RefSeq" id="WP_009133348.1">
    <property type="nucleotide sequence ID" value="NZ_CP102250.1"/>
</dbReference>
<gene>
    <name evidence="5" type="ORF">HMPREF9450_00542</name>
</gene>
<proteinExistence type="inferred from homology"/>
<dbReference type="PROSITE" id="PS01031">
    <property type="entry name" value="SHSP"/>
    <property type="match status" value="1"/>
</dbReference>
<organism evidence="5 6">
    <name type="scientific">Alistipes indistinctus YIT 12060</name>
    <dbReference type="NCBI Taxonomy" id="742725"/>
    <lineage>
        <taxon>Bacteria</taxon>
        <taxon>Pseudomonadati</taxon>
        <taxon>Bacteroidota</taxon>
        <taxon>Bacteroidia</taxon>
        <taxon>Bacteroidales</taxon>
        <taxon>Rikenellaceae</taxon>
        <taxon>Alistipes</taxon>
    </lineage>
</organism>
<evidence type="ECO:0000259" key="4">
    <source>
        <dbReference type="PROSITE" id="PS01031"/>
    </source>
</evidence>
<evidence type="ECO:0000256" key="1">
    <source>
        <dbReference type="ARBA" id="ARBA00023016"/>
    </source>
</evidence>
<dbReference type="Pfam" id="PF00011">
    <property type="entry name" value="HSP20"/>
    <property type="match status" value="1"/>
</dbReference>
<dbReference type="AlphaFoldDB" id="G5H6I2"/>
<dbReference type="PATRIC" id="fig|742725.3.peg.592"/>
<comment type="caution">
    <text evidence="5">The sequence shown here is derived from an EMBL/GenBank/DDBJ whole genome shotgun (WGS) entry which is preliminary data.</text>
</comment>
<dbReference type="InterPro" id="IPR002068">
    <property type="entry name" value="A-crystallin/Hsp20_dom"/>
</dbReference>
<dbReference type="PANTHER" id="PTHR46733:SF4">
    <property type="entry name" value="HEAT SHOCK PROTEIN 21, CHLOROPLASTIC"/>
    <property type="match status" value="1"/>
</dbReference>
<accession>G5H6I2</accession>
<dbReference type="HOGENOM" id="CLU_046737_8_4_10"/>
<dbReference type="CDD" id="cd06464">
    <property type="entry name" value="ACD_sHsps-like"/>
    <property type="match status" value="1"/>
</dbReference>
<feature type="domain" description="SHSP" evidence="4">
    <location>
        <begin position="25"/>
        <end position="142"/>
    </location>
</feature>
<dbReference type="OrthoDB" id="9814487at2"/>
<reference evidence="5 6" key="1">
    <citation type="submission" date="2011-08" db="EMBL/GenBank/DDBJ databases">
        <title>The Genome Sequence of Alistipes indistinctus YIT 12060.</title>
        <authorList>
            <consortium name="The Broad Institute Genome Sequencing Platform"/>
            <person name="Earl A."/>
            <person name="Ward D."/>
            <person name="Feldgarden M."/>
            <person name="Gevers D."/>
            <person name="Morotomi M."/>
            <person name="Young S.K."/>
            <person name="Zeng Q."/>
            <person name="Gargeya S."/>
            <person name="Fitzgerald M."/>
            <person name="Haas B."/>
            <person name="Abouelleil A."/>
            <person name="Alvarado L."/>
            <person name="Arachchi H.M."/>
            <person name="Berlin A."/>
            <person name="Brown A."/>
            <person name="Chapman S.B."/>
            <person name="Chen Z."/>
            <person name="Dunbar C."/>
            <person name="Freedman E."/>
            <person name="Gearin G."/>
            <person name="Gellesch M."/>
            <person name="Goldberg J."/>
            <person name="Griggs A."/>
            <person name="Gujja S."/>
            <person name="Heiman D."/>
            <person name="Howarth C."/>
            <person name="Larson L."/>
            <person name="Lui A."/>
            <person name="MacDonald P.J.P."/>
            <person name="Montmayeur A."/>
            <person name="Murphy C."/>
            <person name="Neiman D."/>
            <person name="Pearson M."/>
            <person name="Priest M."/>
            <person name="Roberts A."/>
            <person name="Saif S."/>
            <person name="Shea T."/>
            <person name="Shenoy N."/>
            <person name="Sisk P."/>
            <person name="Stolte C."/>
            <person name="Sykes S."/>
            <person name="Wortman J."/>
            <person name="Nusbaum C."/>
            <person name="Birren B."/>
        </authorList>
    </citation>
    <scope>NUCLEOTIDE SEQUENCE [LARGE SCALE GENOMIC DNA]</scope>
    <source>
        <strain evidence="5 6">YIT 12060</strain>
    </source>
</reference>
<dbReference type="InterPro" id="IPR044587">
    <property type="entry name" value="HSP21-like"/>
</dbReference>
<dbReference type="STRING" id="742725.HMPREF9450_00542"/>
<name>G5H6I2_9BACT</name>
<dbReference type="eggNOG" id="COG0071">
    <property type="taxonomic scope" value="Bacteria"/>
</dbReference>
<comment type="similarity">
    <text evidence="2 3">Belongs to the small heat shock protein (HSP20) family.</text>
</comment>
<keyword evidence="1" id="KW-0346">Stress response</keyword>
<dbReference type="SUPFAM" id="SSF49764">
    <property type="entry name" value="HSP20-like chaperones"/>
    <property type="match status" value="1"/>
</dbReference>
<evidence type="ECO:0000313" key="6">
    <source>
        <dbReference type="Proteomes" id="UP000006008"/>
    </source>
</evidence>
<protein>
    <recommendedName>
        <fullName evidence="4">SHSP domain-containing protein</fullName>
    </recommendedName>
</protein>